<evidence type="ECO:0000313" key="3">
    <source>
        <dbReference type="Proteomes" id="UP000887013"/>
    </source>
</evidence>
<name>A0A8X6UM06_NEPPI</name>
<evidence type="ECO:0000256" key="1">
    <source>
        <dbReference type="SAM" id="SignalP"/>
    </source>
</evidence>
<accession>A0A8X6UM06</accession>
<feature type="chain" id="PRO_5036484084" evidence="1">
    <location>
        <begin position="22"/>
        <end position="115"/>
    </location>
</feature>
<dbReference type="EMBL" id="BMAW01128030">
    <property type="protein sequence ID" value="GFU23685.1"/>
    <property type="molecule type" value="Genomic_DNA"/>
</dbReference>
<dbReference type="AlphaFoldDB" id="A0A8X6UM06"/>
<proteinExistence type="predicted"/>
<keyword evidence="1" id="KW-0732">Signal</keyword>
<comment type="caution">
    <text evidence="2">The sequence shown here is derived from an EMBL/GenBank/DDBJ whole genome shotgun (WGS) entry which is preliminary data.</text>
</comment>
<organism evidence="2 3">
    <name type="scientific">Nephila pilipes</name>
    <name type="common">Giant wood spider</name>
    <name type="synonym">Nephila maculata</name>
    <dbReference type="NCBI Taxonomy" id="299642"/>
    <lineage>
        <taxon>Eukaryota</taxon>
        <taxon>Metazoa</taxon>
        <taxon>Ecdysozoa</taxon>
        <taxon>Arthropoda</taxon>
        <taxon>Chelicerata</taxon>
        <taxon>Arachnida</taxon>
        <taxon>Araneae</taxon>
        <taxon>Araneomorphae</taxon>
        <taxon>Entelegynae</taxon>
        <taxon>Araneoidea</taxon>
        <taxon>Nephilidae</taxon>
        <taxon>Nephila</taxon>
    </lineage>
</organism>
<sequence>MAHWIYFTLFLIIQLQSKVNGDCVTPWNVTIQKSLHITWSGEDREIDVLVQVTPDVTSENKECKDQHLTVPFSAKEVWIQPLCSNTTHIIKASLFCENKTTQTEEFKFLSDGKYR</sequence>
<protein>
    <submittedName>
        <fullName evidence="2">Uncharacterized protein</fullName>
    </submittedName>
</protein>
<keyword evidence="3" id="KW-1185">Reference proteome</keyword>
<evidence type="ECO:0000313" key="2">
    <source>
        <dbReference type="EMBL" id="GFU23685.1"/>
    </source>
</evidence>
<dbReference type="OrthoDB" id="10501274at2759"/>
<feature type="signal peptide" evidence="1">
    <location>
        <begin position="1"/>
        <end position="21"/>
    </location>
</feature>
<reference evidence="2" key="1">
    <citation type="submission" date="2020-08" db="EMBL/GenBank/DDBJ databases">
        <title>Multicomponent nature underlies the extraordinary mechanical properties of spider dragline silk.</title>
        <authorList>
            <person name="Kono N."/>
            <person name="Nakamura H."/>
            <person name="Mori M."/>
            <person name="Yoshida Y."/>
            <person name="Ohtoshi R."/>
            <person name="Malay A.D."/>
            <person name="Moran D.A.P."/>
            <person name="Tomita M."/>
            <person name="Numata K."/>
            <person name="Arakawa K."/>
        </authorList>
    </citation>
    <scope>NUCLEOTIDE SEQUENCE</scope>
</reference>
<gene>
    <name evidence="2" type="ORF">NPIL_322351</name>
</gene>
<dbReference type="Proteomes" id="UP000887013">
    <property type="component" value="Unassembled WGS sequence"/>
</dbReference>